<keyword evidence="5" id="KW-1133">Transmembrane helix</keyword>
<dbReference type="InterPro" id="IPR023090">
    <property type="entry name" value="UPF0702_alpha/beta_dom_sf"/>
</dbReference>
<dbReference type="RefSeq" id="WP_243145131.1">
    <property type="nucleotide sequence ID" value="NZ_CAMTCW010000144.1"/>
</dbReference>
<dbReference type="PANTHER" id="PTHR34582">
    <property type="entry name" value="UPF0702 TRANSMEMBRANE PROTEIN YCAP"/>
    <property type="match status" value="1"/>
</dbReference>
<keyword evidence="6" id="KW-0472">Membrane</keyword>
<proteinExistence type="inferred from homology"/>
<evidence type="ECO:0000256" key="4">
    <source>
        <dbReference type="ARBA" id="ARBA00022692"/>
    </source>
</evidence>
<feature type="domain" description="YetF C-terminal" evidence="7">
    <location>
        <begin position="12"/>
        <end position="55"/>
    </location>
</feature>
<evidence type="ECO:0000256" key="3">
    <source>
        <dbReference type="ARBA" id="ARBA00022475"/>
    </source>
</evidence>
<dbReference type="AlphaFoldDB" id="A0A650LRI4"/>
<dbReference type="Pfam" id="PF04239">
    <property type="entry name" value="DUF421"/>
    <property type="match status" value="1"/>
</dbReference>
<evidence type="ECO:0000256" key="5">
    <source>
        <dbReference type="ARBA" id="ARBA00022989"/>
    </source>
</evidence>
<evidence type="ECO:0000256" key="1">
    <source>
        <dbReference type="ARBA" id="ARBA00004651"/>
    </source>
</evidence>
<keyword evidence="3" id="KW-1003">Cell membrane</keyword>
<organism evidence="8 9">
    <name type="scientific">Clostridium neonatale</name>
    <dbReference type="NCBI Taxonomy" id="137838"/>
    <lineage>
        <taxon>Bacteria</taxon>
        <taxon>Bacillati</taxon>
        <taxon>Bacillota</taxon>
        <taxon>Clostridia</taxon>
        <taxon>Eubacteriales</taxon>
        <taxon>Clostridiaceae</taxon>
        <taxon>Clostridium</taxon>
    </lineage>
</organism>
<evidence type="ECO:0000313" key="8">
    <source>
        <dbReference type="EMBL" id="VCT83646.1"/>
    </source>
</evidence>
<accession>A0A650LRI4</accession>
<evidence type="ECO:0000259" key="7">
    <source>
        <dbReference type="Pfam" id="PF04239"/>
    </source>
</evidence>
<protein>
    <recommendedName>
        <fullName evidence="7">YetF C-terminal domain-containing protein</fullName>
    </recommendedName>
</protein>
<dbReference type="InterPro" id="IPR007353">
    <property type="entry name" value="DUF421"/>
</dbReference>
<keyword evidence="4" id="KW-0812">Transmembrane</keyword>
<dbReference type="Gene3D" id="3.30.240.20">
    <property type="entry name" value="bsu07140 like domains"/>
    <property type="match status" value="1"/>
</dbReference>
<reference evidence="8 9" key="1">
    <citation type="submission" date="2018-06" db="EMBL/GenBank/DDBJ databases">
        <authorList>
            <consortium name="IHU Genomes"/>
        </authorList>
    </citation>
    <scope>NUCLEOTIDE SEQUENCE [LARGE SCALE GENOMIC DNA]</scope>
    <source>
        <strain evidence="8 9">NEC25</strain>
    </source>
</reference>
<dbReference type="GO" id="GO:0005886">
    <property type="term" value="C:plasma membrane"/>
    <property type="evidence" value="ECO:0007669"/>
    <property type="project" value="UniProtKB-SubCell"/>
</dbReference>
<comment type="subcellular location">
    <subcellularLocation>
        <location evidence="1">Cell membrane</location>
        <topology evidence="1">Multi-pass membrane protein</topology>
    </subcellularLocation>
</comment>
<dbReference type="PANTHER" id="PTHR34582:SF5">
    <property type="entry name" value="UPF0702 TRANSMEMBRANE PROTEIN YETF"/>
    <property type="match status" value="1"/>
</dbReference>
<sequence length="80" mass="9153">MDLKVKSSSLVNDIIIDGKIVDKNLKIAGIDKKWLQSELKKKSINNIEEVFYAGVDKNKKLIISKKYPDDFNPENKFGIQ</sequence>
<comment type="similarity">
    <text evidence="2">Belongs to the UPF0702 family.</text>
</comment>
<evidence type="ECO:0000256" key="2">
    <source>
        <dbReference type="ARBA" id="ARBA00006448"/>
    </source>
</evidence>
<name>A0A650LRI4_9CLOT</name>
<dbReference type="Proteomes" id="UP000431451">
    <property type="component" value="Unassembled WGS sequence"/>
</dbReference>
<gene>
    <name evidence="8" type="ORF">CNEONATNEC25_01243</name>
</gene>
<dbReference type="EMBL" id="UWJD01000001">
    <property type="protein sequence ID" value="VCT83646.1"/>
    <property type="molecule type" value="Genomic_DNA"/>
</dbReference>
<evidence type="ECO:0000256" key="6">
    <source>
        <dbReference type="ARBA" id="ARBA00023136"/>
    </source>
</evidence>
<evidence type="ECO:0000313" key="9">
    <source>
        <dbReference type="Proteomes" id="UP000431451"/>
    </source>
</evidence>